<protein>
    <recommendedName>
        <fullName evidence="3">BTB domain-containing protein</fullName>
    </recommendedName>
</protein>
<name>A0A4V6DAA6_SETVI</name>
<dbReference type="InterPro" id="IPR000210">
    <property type="entry name" value="BTB/POZ_dom"/>
</dbReference>
<sequence length="362" mass="39690">MNMKHSCSGEDFPDEARYVHHLKIDDFAVTKDALRDNKGYCIKSRCSVDGHEWEIRFYPAHWHLGYAYLVALELAFLGGGAPSRGVSATLTGRLVEYMGCNLRPLSAILPAQKVFQGASDSPLLLYIGTGEAKDVQPAAGWLIVECTISVLRDKEAVGTPPASDLHRHLGELLRSEAGADVTFSVSGKSFAAHKNILAARSPVFKAEFFGDMEEKTSQRVEIKDMEPRVFEAVLRFIYTDMVPAELDDNKQPEATAAGTVMAQHLLVAADRYGLDRLKVICEQRLALGIDIDTAASTLALAERHNCSGLKAKCIEFIAGTSAENLDAVLATEGYRHLEASSPSVLTELLKVANRRKSRSTYF</sequence>
<reference evidence="4" key="1">
    <citation type="submission" date="2019-03" db="EMBL/GenBank/DDBJ databases">
        <title>WGS assembly of Setaria viridis.</title>
        <authorList>
            <person name="Huang P."/>
            <person name="Jenkins J."/>
            <person name="Grimwood J."/>
            <person name="Barry K."/>
            <person name="Healey A."/>
            <person name="Mamidi S."/>
            <person name="Sreedasyam A."/>
            <person name="Shu S."/>
            <person name="Feldman M."/>
            <person name="Wu J."/>
            <person name="Yu Y."/>
            <person name="Chen C."/>
            <person name="Johnson J."/>
            <person name="Rokhsar D."/>
            <person name="Baxter I."/>
            <person name="Schmutz J."/>
            <person name="Brutnell T."/>
            <person name="Kellogg E."/>
        </authorList>
    </citation>
    <scope>NUCLEOTIDE SEQUENCE [LARGE SCALE GENOMIC DNA]</scope>
</reference>
<accession>A0A4V6DAA6</accession>
<dbReference type="PANTHER" id="PTHR26379:SF180">
    <property type="entry name" value="TRAF TRANSCRIPTION FACTOR"/>
    <property type="match status" value="1"/>
</dbReference>
<evidence type="ECO:0000259" key="3">
    <source>
        <dbReference type="PROSITE" id="PS50097"/>
    </source>
</evidence>
<dbReference type="Pfam" id="PF00651">
    <property type="entry name" value="BTB"/>
    <property type="match status" value="1"/>
</dbReference>
<dbReference type="AlphaFoldDB" id="A0A4V6DAA6"/>
<keyword evidence="5" id="KW-1185">Reference proteome</keyword>
<proteinExistence type="inferred from homology"/>
<comment type="pathway">
    <text evidence="1">Protein modification; protein ubiquitination.</text>
</comment>
<dbReference type="InterPro" id="IPR045005">
    <property type="entry name" value="BPM1-6"/>
</dbReference>
<dbReference type="Gramene" id="TKW29116">
    <property type="protein sequence ID" value="TKW29116"/>
    <property type="gene ID" value="SEVIR_3G374800v2"/>
</dbReference>
<dbReference type="InterPro" id="IPR056423">
    <property type="entry name" value="BACK_BPM_SPOP"/>
</dbReference>
<organism evidence="4 5">
    <name type="scientific">Setaria viridis</name>
    <name type="common">Green bristlegrass</name>
    <name type="synonym">Setaria italica subsp. viridis</name>
    <dbReference type="NCBI Taxonomy" id="4556"/>
    <lineage>
        <taxon>Eukaryota</taxon>
        <taxon>Viridiplantae</taxon>
        <taxon>Streptophyta</taxon>
        <taxon>Embryophyta</taxon>
        <taxon>Tracheophyta</taxon>
        <taxon>Spermatophyta</taxon>
        <taxon>Magnoliopsida</taxon>
        <taxon>Liliopsida</taxon>
        <taxon>Poales</taxon>
        <taxon>Poaceae</taxon>
        <taxon>PACMAD clade</taxon>
        <taxon>Panicoideae</taxon>
        <taxon>Panicodae</taxon>
        <taxon>Paniceae</taxon>
        <taxon>Cenchrinae</taxon>
        <taxon>Setaria</taxon>
    </lineage>
</organism>
<gene>
    <name evidence="4" type="ORF">SEVIR_3G374800v2</name>
</gene>
<dbReference type="CDD" id="cd18280">
    <property type="entry name" value="BTB_POZ_BPM_plant"/>
    <property type="match status" value="1"/>
</dbReference>
<dbReference type="SUPFAM" id="SSF54695">
    <property type="entry name" value="POZ domain"/>
    <property type="match status" value="1"/>
</dbReference>
<dbReference type="Pfam" id="PF24570">
    <property type="entry name" value="BACK_BPM_SPOP"/>
    <property type="match status" value="1"/>
</dbReference>
<dbReference type="PROSITE" id="PS50097">
    <property type="entry name" value="BTB"/>
    <property type="match status" value="1"/>
</dbReference>
<dbReference type="InterPro" id="IPR011333">
    <property type="entry name" value="SKP1/BTB/POZ_sf"/>
</dbReference>
<dbReference type="Proteomes" id="UP000298652">
    <property type="component" value="Chromosome 3"/>
</dbReference>
<dbReference type="Gene3D" id="3.30.710.10">
    <property type="entry name" value="Potassium Channel Kv1.1, Chain A"/>
    <property type="match status" value="1"/>
</dbReference>
<dbReference type="EMBL" id="CM016554">
    <property type="protein sequence ID" value="TKW29116.1"/>
    <property type="molecule type" value="Genomic_DNA"/>
</dbReference>
<evidence type="ECO:0000256" key="1">
    <source>
        <dbReference type="ARBA" id="ARBA00004906"/>
    </source>
</evidence>
<evidence type="ECO:0000256" key="2">
    <source>
        <dbReference type="ARBA" id="ARBA00010846"/>
    </source>
</evidence>
<dbReference type="Gene3D" id="1.25.40.420">
    <property type="match status" value="1"/>
</dbReference>
<feature type="domain" description="BTB" evidence="3">
    <location>
        <begin position="179"/>
        <end position="246"/>
    </location>
</feature>
<evidence type="ECO:0000313" key="4">
    <source>
        <dbReference type="EMBL" id="TKW29116.1"/>
    </source>
</evidence>
<dbReference type="SUPFAM" id="SSF49599">
    <property type="entry name" value="TRAF domain-like"/>
    <property type="match status" value="1"/>
</dbReference>
<dbReference type="GO" id="GO:0016567">
    <property type="term" value="P:protein ubiquitination"/>
    <property type="evidence" value="ECO:0007669"/>
    <property type="project" value="InterPro"/>
</dbReference>
<dbReference type="SMART" id="SM00225">
    <property type="entry name" value="BTB"/>
    <property type="match status" value="1"/>
</dbReference>
<dbReference type="PANTHER" id="PTHR26379">
    <property type="entry name" value="BTB/POZ AND MATH DOMAIN-CONTAINING PROTEIN 1"/>
    <property type="match status" value="1"/>
</dbReference>
<evidence type="ECO:0000313" key="5">
    <source>
        <dbReference type="Proteomes" id="UP000298652"/>
    </source>
</evidence>
<dbReference type="OMA" id="DEARYVH"/>
<comment type="similarity">
    <text evidence="2">Belongs to the Tdpoz family.</text>
</comment>